<dbReference type="GO" id="GO:0005737">
    <property type="term" value="C:cytoplasm"/>
    <property type="evidence" value="ECO:0007669"/>
    <property type="project" value="InterPro"/>
</dbReference>
<dbReference type="Gene3D" id="3.75.10.10">
    <property type="entry name" value="L-arginine/glycine Amidinotransferase, Chain A"/>
    <property type="match status" value="1"/>
</dbReference>
<dbReference type="InterPro" id="IPR004303">
    <property type="entry name" value="PAD"/>
</dbReference>
<protein>
    <recommendedName>
        <fullName evidence="1">Protein-arginine deiminase C-terminal domain-containing protein</fullName>
    </recommendedName>
</protein>
<evidence type="ECO:0000259" key="1">
    <source>
        <dbReference type="Pfam" id="PF03068"/>
    </source>
</evidence>
<evidence type="ECO:0000313" key="2">
    <source>
        <dbReference type="EMBL" id="PFF41492.1"/>
    </source>
</evidence>
<dbReference type="PANTHER" id="PTHR10837:SF8">
    <property type="entry name" value="PROTEIN-ARGININE DEIMINASE"/>
    <property type="match status" value="1"/>
</dbReference>
<dbReference type="InterPro" id="IPR013530">
    <property type="entry name" value="PAD_C"/>
</dbReference>
<dbReference type="AlphaFoldDB" id="A0A9X6VRX9"/>
<dbReference type="PANTHER" id="PTHR10837">
    <property type="entry name" value="PEPTIDYLARGININE DEIMINASE"/>
    <property type="match status" value="1"/>
</dbReference>
<organism evidence="2 3">
    <name type="scientific">Bacillus cereus</name>
    <dbReference type="NCBI Taxonomy" id="1396"/>
    <lineage>
        <taxon>Bacteria</taxon>
        <taxon>Bacillati</taxon>
        <taxon>Bacillota</taxon>
        <taxon>Bacilli</taxon>
        <taxon>Bacillales</taxon>
        <taxon>Bacillaceae</taxon>
        <taxon>Bacillus</taxon>
        <taxon>Bacillus cereus group</taxon>
    </lineage>
</organism>
<comment type="caution">
    <text evidence="2">The sequence shown here is derived from an EMBL/GenBank/DDBJ whole genome shotgun (WGS) entry which is preliminary data.</text>
</comment>
<name>A0A9X6VRX9_BACCE</name>
<dbReference type="EMBL" id="NTSO01000031">
    <property type="protein sequence ID" value="PFF41492.1"/>
    <property type="molecule type" value="Genomic_DNA"/>
</dbReference>
<sequence>MPIQSSQDEIEIGYSESPTHIMPVVFDSPRDRELDDFPEKNLLGPDFGHFQIGVVPIILWIPLVI</sequence>
<dbReference type="SUPFAM" id="SSF55909">
    <property type="entry name" value="Pentein"/>
    <property type="match status" value="1"/>
</dbReference>
<evidence type="ECO:0000313" key="3">
    <source>
        <dbReference type="Proteomes" id="UP000220210"/>
    </source>
</evidence>
<gene>
    <name evidence="2" type="ORF">CN357_31770</name>
</gene>
<dbReference type="GO" id="GO:0005509">
    <property type="term" value="F:calcium ion binding"/>
    <property type="evidence" value="ECO:0007669"/>
    <property type="project" value="InterPro"/>
</dbReference>
<feature type="domain" description="Protein-arginine deiminase C-terminal" evidence="1">
    <location>
        <begin position="6"/>
        <end position="51"/>
    </location>
</feature>
<proteinExistence type="predicted"/>
<dbReference type="Proteomes" id="UP000220210">
    <property type="component" value="Unassembled WGS sequence"/>
</dbReference>
<dbReference type="Pfam" id="PF03068">
    <property type="entry name" value="PAD"/>
    <property type="match status" value="1"/>
</dbReference>
<accession>A0A9X6VRX9</accession>
<reference evidence="2 3" key="1">
    <citation type="submission" date="2017-09" db="EMBL/GenBank/DDBJ databases">
        <title>Large-scale bioinformatics analysis of Bacillus genomes uncovers conserved roles of natural products in bacterial physiology.</title>
        <authorList>
            <consortium name="Agbiome Team Llc"/>
            <person name="Bleich R.M."/>
            <person name="Kirk G.J."/>
            <person name="Santa Maria K.C."/>
            <person name="Allen S.E."/>
            <person name="Farag S."/>
            <person name="Shank E.A."/>
            <person name="Bowers A."/>
        </authorList>
    </citation>
    <scope>NUCLEOTIDE SEQUENCE [LARGE SCALE GENOMIC DNA]</scope>
    <source>
        <strain evidence="2 3">AFS020204</strain>
    </source>
</reference>
<dbReference type="GO" id="GO:0004668">
    <property type="term" value="F:protein-arginine deiminase activity"/>
    <property type="evidence" value="ECO:0007669"/>
    <property type="project" value="InterPro"/>
</dbReference>